<dbReference type="Gene3D" id="3.40.50.1820">
    <property type="entry name" value="alpha/beta hydrolase"/>
    <property type="match status" value="1"/>
</dbReference>
<gene>
    <name evidence="4" type="ORF">FJV41_19685</name>
</gene>
<dbReference type="EMBL" id="VIFM01000073">
    <property type="protein sequence ID" value="TQF14275.1"/>
    <property type="molecule type" value="Genomic_DNA"/>
</dbReference>
<dbReference type="Gene3D" id="2.120.10.30">
    <property type="entry name" value="TolB, C-terminal domain"/>
    <property type="match status" value="2"/>
</dbReference>
<dbReference type="InterPro" id="IPR001375">
    <property type="entry name" value="Peptidase_S9_cat"/>
</dbReference>
<dbReference type="PANTHER" id="PTHR42776">
    <property type="entry name" value="SERINE PEPTIDASE S9 FAMILY MEMBER"/>
    <property type="match status" value="1"/>
</dbReference>
<feature type="domain" description="Peptidase S9 prolyl oligopeptidase catalytic" evidence="3">
    <location>
        <begin position="461"/>
        <end position="666"/>
    </location>
</feature>
<dbReference type="SUPFAM" id="SSF82171">
    <property type="entry name" value="DPP6 N-terminal domain-like"/>
    <property type="match status" value="1"/>
</dbReference>
<dbReference type="GO" id="GO:0006508">
    <property type="term" value="P:proteolysis"/>
    <property type="evidence" value="ECO:0007669"/>
    <property type="project" value="InterPro"/>
</dbReference>
<dbReference type="GO" id="GO:0004252">
    <property type="term" value="F:serine-type endopeptidase activity"/>
    <property type="evidence" value="ECO:0007669"/>
    <property type="project" value="InterPro"/>
</dbReference>
<dbReference type="SUPFAM" id="SSF53474">
    <property type="entry name" value="alpha/beta-Hydrolases"/>
    <property type="match status" value="1"/>
</dbReference>
<organism evidence="4 5">
    <name type="scientific">Myxococcus llanfairpwllgwyngyllgogerychwyrndrobwllllantysiliogogogochensis</name>
    <dbReference type="NCBI Taxonomy" id="2590453"/>
    <lineage>
        <taxon>Bacteria</taxon>
        <taxon>Pseudomonadati</taxon>
        <taxon>Myxococcota</taxon>
        <taxon>Myxococcia</taxon>
        <taxon>Myxococcales</taxon>
        <taxon>Cystobacterineae</taxon>
        <taxon>Myxococcaceae</taxon>
        <taxon>Myxococcus</taxon>
    </lineage>
</organism>
<keyword evidence="2" id="KW-0732">Signal</keyword>
<keyword evidence="1" id="KW-0378">Hydrolase</keyword>
<name>A0A540WZ55_9BACT</name>
<dbReference type="InterPro" id="IPR011042">
    <property type="entry name" value="6-blade_b-propeller_TolB-like"/>
</dbReference>
<evidence type="ECO:0000313" key="5">
    <source>
        <dbReference type="Proteomes" id="UP000315369"/>
    </source>
</evidence>
<dbReference type="PANTHER" id="PTHR42776:SF27">
    <property type="entry name" value="DIPEPTIDYL PEPTIDASE FAMILY MEMBER 6"/>
    <property type="match status" value="1"/>
</dbReference>
<protein>
    <submittedName>
        <fullName evidence="4">S9 family peptidase</fullName>
    </submittedName>
</protein>
<dbReference type="InterPro" id="IPR002470">
    <property type="entry name" value="Peptidase_S9A"/>
</dbReference>
<keyword evidence="5" id="KW-1185">Reference proteome</keyword>
<dbReference type="AlphaFoldDB" id="A0A540WZ55"/>
<evidence type="ECO:0000259" key="3">
    <source>
        <dbReference type="Pfam" id="PF00326"/>
    </source>
</evidence>
<reference evidence="4 5" key="1">
    <citation type="submission" date="2019-06" db="EMBL/GenBank/DDBJ databases">
        <authorList>
            <person name="Livingstone P."/>
            <person name="Whitworth D."/>
        </authorList>
    </citation>
    <scope>NUCLEOTIDE SEQUENCE [LARGE SCALE GENOMIC DNA]</scope>
    <source>
        <strain evidence="4 5">AM401</strain>
    </source>
</reference>
<proteinExistence type="predicted"/>
<accession>A0A540WZ55</accession>
<sequence>MNPGLLPLVVSLLAAQAPAPAPAAQAPKAQASASKPSQVPGIAPLPGQPNLWVSNVPTVPEALRQRMEQYLEARSAALLDTSDDGKQLLITTRFADTNQLHLVEMPMGARTQLTFAREPINRALFQPGDSNVIYFLQDKGGGEFFQVFRLDRRTGRSELLTDGKSRHSDVKVSQDGRWLAYGGTGRNGKDTDVYVAPTAQPRQARRLTELEGSWAPIAFSNDGAKLLVAQERAVDDADLYVVDVASGARQRITPQEGKGGITSVVFAHDGKSVYLATDRYSDFAELYRVDLDKAPLTAAPESLTKAVKWNVTDLALSPDGRKLAVAFNEDGFTKVSLLDTRTKALAPLDSLPKGVAFGISFPLKRSDLLALTVGDAKSPMDVWTVDLKSRKPTRWTRSEVGGLDTNTFVEPVLVRYPSTDGVQVPAFLYLPRGATGKVPVIVSFHGGPEGQSLPLFSTFAQFATTELGMAVLVPNVRGSEGYGKAYRAMDDGVKREQSLADIGATLDFIASRKELDASRVGVSGGSYGGYMTLASVAFYPERFKAAVDVVGISSLPSFLENTQAYRRDLRRAEYGDERDPAVRKVQERISPLGSVARIRAALYVQQGANDPRVPQSEAEQIVQAVRQRSPDVWYMLATDEGHGFQKKANRDSAQMTTMMFFEKHLGAPRSPEATGTK</sequence>
<dbReference type="OrthoDB" id="4269629at2"/>
<dbReference type="Pfam" id="PF00326">
    <property type="entry name" value="Peptidase_S9"/>
    <property type="match status" value="1"/>
</dbReference>
<dbReference type="PRINTS" id="PR00862">
    <property type="entry name" value="PROLIGOPTASE"/>
</dbReference>
<comment type="caution">
    <text evidence="4">The sequence shown here is derived from an EMBL/GenBank/DDBJ whole genome shotgun (WGS) entry which is preliminary data.</text>
</comment>
<feature type="signal peptide" evidence="2">
    <location>
        <begin position="1"/>
        <end position="23"/>
    </location>
</feature>
<evidence type="ECO:0000313" key="4">
    <source>
        <dbReference type="EMBL" id="TQF14275.1"/>
    </source>
</evidence>
<evidence type="ECO:0000256" key="1">
    <source>
        <dbReference type="ARBA" id="ARBA00022801"/>
    </source>
</evidence>
<evidence type="ECO:0000256" key="2">
    <source>
        <dbReference type="SAM" id="SignalP"/>
    </source>
</evidence>
<dbReference type="RefSeq" id="WP_141644049.1">
    <property type="nucleotide sequence ID" value="NZ_VIFM01000073.1"/>
</dbReference>
<feature type="chain" id="PRO_5021884596" evidence="2">
    <location>
        <begin position="24"/>
        <end position="677"/>
    </location>
</feature>
<dbReference type="Proteomes" id="UP000315369">
    <property type="component" value="Unassembled WGS sequence"/>
</dbReference>
<dbReference type="InterPro" id="IPR029058">
    <property type="entry name" value="AB_hydrolase_fold"/>
</dbReference>